<evidence type="ECO:0000313" key="2">
    <source>
        <dbReference type="Proteomes" id="UP001138500"/>
    </source>
</evidence>
<protein>
    <submittedName>
        <fullName evidence="1">Uncharacterized protein</fullName>
    </submittedName>
</protein>
<gene>
    <name evidence="1" type="ORF">Tdes44962_MAKER10361</name>
</gene>
<reference evidence="1 2" key="2">
    <citation type="journal article" date="2021" name="Curr. Genet.">
        <title>Genetic response to nitrogen starvation in the aggressive Eucalyptus foliar pathogen Teratosphaeria destructans.</title>
        <authorList>
            <person name="Havenga M."/>
            <person name="Wingfield B.D."/>
            <person name="Wingfield M.J."/>
            <person name="Dreyer L.L."/>
            <person name="Roets F."/>
            <person name="Aylward J."/>
        </authorList>
    </citation>
    <scope>NUCLEOTIDE SEQUENCE [LARGE SCALE GENOMIC DNA]</scope>
    <source>
        <strain evidence="1">CMW44962</strain>
    </source>
</reference>
<name>A0A9W7VYM9_9PEZI</name>
<evidence type="ECO:0000313" key="1">
    <source>
        <dbReference type="EMBL" id="KAH9817788.1"/>
    </source>
</evidence>
<proteinExistence type="predicted"/>
<sequence length="61" mass="6792">MDPSGLDRGSRVMAWREMKLAGSQLGAPGGDTPLSSWDGRFLARQLAKTMRLWRCLQRNTG</sequence>
<feature type="non-terminal residue" evidence="1">
    <location>
        <position position="1"/>
    </location>
</feature>
<dbReference type="EMBL" id="RIBY02002374">
    <property type="protein sequence ID" value="KAH9817788.1"/>
    <property type="molecule type" value="Genomic_DNA"/>
</dbReference>
<reference evidence="1 2" key="1">
    <citation type="journal article" date="2018" name="IMA Fungus">
        <title>IMA Genome-F 10: Nine draft genome sequences of Claviceps purpurea s.lat., including C. arundinis, C. humidiphila, and C. cf. spartinae, pseudomolecules for the pitch canker pathogen Fusarium circinatum, draft genome of Davidsoniella eucalypti, Grosmannia galeiformis, Quambalaria eucalypti, and Teratosphaeria destructans.</title>
        <authorList>
            <person name="Wingfield B.D."/>
            <person name="Liu M."/>
            <person name="Nguyen H.D."/>
            <person name="Lane F.A."/>
            <person name="Morgan S.W."/>
            <person name="De Vos L."/>
            <person name="Wilken P.M."/>
            <person name="Duong T.A."/>
            <person name="Aylward J."/>
            <person name="Coetzee M.P."/>
            <person name="Dadej K."/>
            <person name="De Beer Z.W."/>
            <person name="Findlay W."/>
            <person name="Havenga M."/>
            <person name="Kolarik M."/>
            <person name="Menzies J.G."/>
            <person name="Naidoo K."/>
            <person name="Pochopski O."/>
            <person name="Shoukouhi P."/>
            <person name="Santana Q.C."/>
            <person name="Seifert K.A."/>
            <person name="Soal N."/>
            <person name="Steenkamp E.T."/>
            <person name="Tatham C.T."/>
            <person name="van der Nest M.A."/>
            <person name="Wingfield M.J."/>
        </authorList>
    </citation>
    <scope>NUCLEOTIDE SEQUENCE [LARGE SCALE GENOMIC DNA]</scope>
    <source>
        <strain evidence="1">CMW44962</strain>
    </source>
</reference>
<accession>A0A9W7VYM9</accession>
<comment type="caution">
    <text evidence="1">The sequence shown here is derived from an EMBL/GenBank/DDBJ whole genome shotgun (WGS) entry which is preliminary data.</text>
</comment>
<keyword evidence="2" id="KW-1185">Reference proteome</keyword>
<organism evidence="1 2">
    <name type="scientific">Teratosphaeria destructans</name>
    <dbReference type="NCBI Taxonomy" id="418781"/>
    <lineage>
        <taxon>Eukaryota</taxon>
        <taxon>Fungi</taxon>
        <taxon>Dikarya</taxon>
        <taxon>Ascomycota</taxon>
        <taxon>Pezizomycotina</taxon>
        <taxon>Dothideomycetes</taxon>
        <taxon>Dothideomycetidae</taxon>
        <taxon>Mycosphaerellales</taxon>
        <taxon>Teratosphaeriaceae</taxon>
        <taxon>Teratosphaeria</taxon>
    </lineage>
</organism>
<dbReference type="AlphaFoldDB" id="A0A9W7VYM9"/>
<dbReference type="Proteomes" id="UP001138500">
    <property type="component" value="Unassembled WGS sequence"/>
</dbReference>